<dbReference type="InterPro" id="IPR027417">
    <property type="entry name" value="P-loop_NTPase"/>
</dbReference>
<organism evidence="8 9">
    <name type="scientific">Myroides pelagicus</name>
    <dbReference type="NCBI Taxonomy" id="270914"/>
    <lineage>
        <taxon>Bacteria</taxon>
        <taxon>Pseudomonadati</taxon>
        <taxon>Bacteroidota</taxon>
        <taxon>Flavobacteriia</taxon>
        <taxon>Flavobacteriales</taxon>
        <taxon>Flavobacteriaceae</taxon>
        <taxon>Myroides</taxon>
    </lineage>
</organism>
<comment type="subcellular location">
    <subcellularLocation>
        <location evidence="7">Cytoplasm</location>
    </subcellularLocation>
</comment>
<feature type="binding site" evidence="7">
    <location>
        <position position="120"/>
    </location>
    <ligand>
        <name>ATP</name>
        <dbReference type="ChEBI" id="CHEBI:30616"/>
    </ligand>
</feature>
<keyword evidence="7" id="KW-0479">Metal-binding</keyword>
<comment type="subunit">
    <text evidence="7">Monomer.</text>
</comment>
<dbReference type="Pfam" id="PF01202">
    <property type="entry name" value="SKI"/>
    <property type="match status" value="1"/>
</dbReference>
<dbReference type="Proteomes" id="UP000488936">
    <property type="component" value="Unassembled WGS sequence"/>
</dbReference>
<keyword evidence="3 7" id="KW-0547">Nucleotide-binding</keyword>
<keyword evidence="1 7" id="KW-0028">Amino-acid biosynthesis</keyword>
<dbReference type="PANTHER" id="PTHR21087">
    <property type="entry name" value="SHIKIMATE KINASE"/>
    <property type="match status" value="1"/>
</dbReference>
<dbReference type="InterPro" id="IPR031322">
    <property type="entry name" value="Shikimate/glucono_kinase"/>
</dbReference>
<dbReference type="PANTHER" id="PTHR21087:SF16">
    <property type="entry name" value="SHIKIMATE KINASE 1, CHLOROPLASTIC"/>
    <property type="match status" value="1"/>
</dbReference>
<evidence type="ECO:0000313" key="8">
    <source>
        <dbReference type="EMBL" id="MTH30189.1"/>
    </source>
</evidence>
<keyword evidence="4 7" id="KW-0418">Kinase</keyword>
<evidence type="ECO:0000256" key="1">
    <source>
        <dbReference type="ARBA" id="ARBA00022605"/>
    </source>
</evidence>
<feature type="binding site" evidence="7">
    <location>
        <position position="80"/>
    </location>
    <ligand>
        <name>substrate</name>
    </ligand>
</feature>
<name>A0A7K1GNR6_9FLAO</name>
<feature type="binding site" evidence="7">
    <location>
        <position position="142"/>
    </location>
    <ligand>
        <name>substrate</name>
    </ligand>
</feature>
<accession>A0A7K1GNR6</accession>
<dbReference type="HAMAP" id="MF_00109">
    <property type="entry name" value="Shikimate_kinase"/>
    <property type="match status" value="1"/>
</dbReference>
<keyword evidence="2 7" id="KW-0808">Transferase</keyword>
<feature type="binding site" evidence="7">
    <location>
        <position position="33"/>
    </location>
    <ligand>
        <name>substrate</name>
    </ligand>
</feature>
<dbReference type="PRINTS" id="PR01100">
    <property type="entry name" value="SHIKIMTKNASE"/>
</dbReference>
<evidence type="ECO:0000256" key="7">
    <source>
        <dbReference type="HAMAP-Rule" id="MF_00109"/>
    </source>
</evidence>
<comment type="similarity">
    <text evidence="7">Belongs to the shikimate kinase family.</text>
</comment>
<evidence type="ECO:0000256" key="3">
    <source>
        <dbReference type="ARBA" id="ARBA00022741"/>
    </source>
</evidence>
<dbReference type="RefSeq" id="WP_155036173.1">
    <property type="nucleotide sequence ID" value="NZ_JAYMMG010000023.1"/>
</dbReference>
<dbReference type="InterPro" id="IPR000623">
    <property type="entry name" value="Shikimate_kinase/TSH1"/>
</dbReference>
<dbReference type="GO" id="GO:0005829">
    <property type="term" value="C:cytosol"/>
    <property type="evidence" value="ECO:0007669"/>
    <property type="project" value="TreeGrafter"/>
</dbReference>
<comment type="caution">
    <text evidence="7">Lacks conserved residue(s) required for the propagation of feature annotation.</text>
</comment>
<dbReference type="GO" id="GO:0004765">
    <property type="term" value="F:shikimate kinase activity"/>
    <property type="evidence" value="ECO:0007669"/>
    <property type="project" value="UniProtKB-UniRule"/>
</dbReference>
<dbReference type="GO" id="GO:0008652">
    <property type="term" value="P:amino acid biosynthetic process"/>
    <property type="evidence" value="ECO:0007669"/>
    <property type="project" value="UniProtKB-KW"/>
</dbReference>
<proteinExistence type="inferred from homology"/>
<dbReference type="GO" id="GO:0000287">
    <property type="term" value="F:magnesium ion binding"/>
    <property type="evidence" value="ECO:0007669"/>
    <property type="project" value="UniProtKB-UniRule"/>
</dbReference>
<keyword evidence="5 7" id="KW-0067">ATP-binding</keyword>
<keyword evidence="7" id="KW-0963">Cytoplasm</keyword>
<evidence type="ECO:0000256" key="6">
    <source>
        <dbReference type="ARBA" id="ARBA00023141"/>
    </source>
</evidence>
<dbReference type="Gene3D" id="3.40.50.300">
    <property type="entry name" value="P-loop containing nucleotide triphosphate hydrolases"/>
    <property type="match status" value="1"/>
</dbReference>
<evidence type="ECO:0000313" key="9">
    <source>
        <dbReference type="Proteomes" id="UP000488936"/>
    </source>
</evidence>
<dbReference type="GO" id="GO:0005524">
    <property type="term" value="F:ATP binding"/>
    <property type="evidence" value="ECO:0007669"/>
    <property type="project" value="UniProtKB-UniRule"/>
</dbReference>
<feature type="binding site" evidence="7">
    <location>
        <position position="57"/>
    </location>
    <ligand>
        <name>substrate</name>
    </ligand>
</feature>
<comment type="pathway">
    <text evidence="7">Metabolic intermediate biosynthesis; chorismate biosynthesis; chorismate from D-erythrose 4-phosphate and phosphoenolpyruvate: step 5/7.</text>
</comment>
<dbReference type="UniPathway" id="UPA00053">
    <property type="reaction ID" value="UER00088"/>
</dbReference>
<dbReference type="CDD" id="cd00464">
    <property type="entry name" value="SK"/>
    <property type="match status" value="1"/>
</dbReference>
<feature type="binding site" evidence="7">
    <location>
        <position position="15"/>
    </location>
    <ligand>
        <name>Mg(2+)</name>
        <dbReference type="ChEBI" id="CHEBI:18420"/>
    </ligand>
</feature>
<evidence type="ECO:0000256" key="2">
    <source>
        <dbReference type="ARBA" id="ARBA00022679"/>
    </source>
</evidence>
<comment type="function">
    <text evidence="7">Catalyzes the specific phosphorylation of the 3-hydroxyl group of shikimic acid using ATP as a cosubstrate.</text>
</comment>
<keyword evidence="7" id="KW-0460">Magnesium</keyword>
<dbReference type="SUPFAM" id="SSF52540">
    <property type="entry name" value="P-loop containing nucleoside triphosphate hydrolases"/>
    <property type="match status" value="1"/>
</dbReference>
<feature type="binding site" evidence="7">
    <location>
        <begin position="11"/>
        <end position="16"/>
    </location>
    <ligand>
        <name>ATP</name>
        <dbReference type="ChEBI" id="CHEBI:30616"/>
    </ligand>
</feature>
<reference evidence="8 9" key="1">
    <citation type="journal article" date="2006" name="Int. J. Syst. Evol. Microbiol.">
        <title>Myroides pelagicus sp. nov., isolated from seawater in Thailand.</title>
        <authorList>
            <person name="Yoon J."/>
            <person name="Maneerat S."/>
            <person name="Kawai F."/>
            <person name="Yokota A."/>
        </authorList>
    </citation>
    <scope>NUCLEOTIDE SEQUENCE [LARGE SCALE GENOMIC DNA]</scope>
    <source>
        <strain evidence="8 9">SM1T</strain>
    </source>
</reference>
<protein>
    <recommendedName>
        <fullName evidence="7">Shikimate kinase</fullName>
        <shortName evidence="7">SK</shortName>
        <ecNumber evidence="7">2.7.1.71</ecNumber>
    </recommendedName>
</protein>
<evidence type="ECO:0000256" key="5">
    <source>
        <dbReference type="ARBA" id="ARBA00022840"/>
    </source>
</evidence>
<gene>
    <name evidence="7" type="primary">aroK</name>
    <name evidence="8" type="ORF">GJV77_09785</name>
</gene>
<comment type="cofactor">
    <cofactor evidence="7">
        <name>Mg(2+)</name>
        <dbReference type="ChEBI" id="CHEBI:18420"/>
    </cofactor>
    <text evidence="7">Binds 1 Mg(2+) ion per subunit.</text>
</comment>
<dbReference type="EC" id="2.7.1.71" evidence="7"/>
<dbReference type="GO" id="GO:0009423">
    <property type="term" value="P:chorismate biosynthetic process"/>
    <property type="evidence" value="ECO:0007669"/>
    <property type="project" value="UniProtKB-UniRule"/>
</dbReference>
<keyword evidence="6 7" id="KW-0057">Aromatic amino acid biosynthesis</keyword>
<comment type="catalytic activity">
    <reaction evidence="7">
        <text>shikimate + ATP = 3-phosphoshikimate + ADP + H(+)</text>
        <dbReference type="Rhea" id="RHEA:13121"/>
        <dbReference type="ChEBI" id="CHEBI:15378"/>
        <dbReference type="ChEBI" id="CHEBI:30616"/>
        <dbReference type="ChEBI" id="CHEBI:36208"/>
        <dbReference type="ChEBI" id="CHEBI:145989"/>
        <dbReference type="ChEBI" id="CHEBI:456216"/>
        <dbReference type="EC" id="2.7.1.71"/>
    </reaction>
</comment>
<dbReference type="EMBL" id="WMJY01000020">
    <property type="protein sequence ID" value="MTH30189.1"/>
    <property type="molecule type" value="Genomic_DNA"/>
</dbReference>
<dbReference type="OrthoDB" id="9800332at2"/>
<comment type="caution">
    <text evidence="8">The sequence shown here is derived from an EMBL/GenBank/DDBJ whole genome shotgun (WGS) entry which is preliminary data.</text>
</comment>
<dbReference type="GO" id="GO:0009073">
    <property type="term" value="P:aromatic amino acid family biosynthetic process"/>
    <property type="evidence" value="ECO:0007669"/>
    <property type="project" value="UniProtKB-KW"/>
</dbReference>
<keyword evidence="9" id="KW-1185">Reference proteome</keyword>
<evidence type="ECO:0000256" key="4">
    <source>
        <dbReference type="ARBA" id="ARBA00022777"/>
    </source>
</evidence>
<sequence>MKKIILVGYMGSGKSTIGKKLASELMLDFIDLDDFIEKQEGTSITEIFKSKGEIYFRKAEHKALHSIVNNKTNFILSLGGGTPCYANNHEVLLHEEITSFYLKGSIATLTQRLTNEKGNRPILNQNSEDSLETFIAKHLFDRSYFYHQAKHIVTIDNKSVSDIVEQIKTML</sequence>
<dbReference type="AlphaFoldDB" id="A0A7K1GNR6"/>